<dbReference type="PROSITE" id="PS52004">
    <property type="entry name" value="KS3_2"/>
    <property type="match status" value="3"/>
</dbReference>
<dbReference type="InterPro" id="IPR036291">
    <property type="entry name" value="NAD(P)-bd_dom_sf"/>
</dbReference>
<accession>A0ABZ2KIJ1</accession>
<feature type="domain" description="Carrier" evidence="10">
    <location>
        <begin position="1186"/>
        <end position="1262"/>
    </location>
</feature>
<keyword evidence="8" id="KW-0511">Multifunctional enzyme</keyword>
<dbReference type="Gene3D" id="1.10.1240.100">
    <property type="match status" value="3"/>
</dbReference>
<keyword evidence="6" id="KW-0808">Transferase</keyword>
<dbReference type="InterPro" id="IPR018201">
    <property type="entry name" value="Ketoacyl_synth_AS"/>
</dbReference>
<dbReference type="InterPro" id="IPR013968">
    <property type="entry name" value="PKS_KR"/>
</dbReference>
<feature type="domain" description="Ketosynthase family 3 (KS3)" evidence="11">
    <location>
        <begin position="1303"/>
        <end position="1711"/>
    </location>
</feature>
<evidence type="ECO:0000256" key="5">
    <source>
        <dbReference type="ARBA" id="ARBA00022553"/>
    </source>
</evidence>
<dbReference type="InterPro" id="IPR049900">
    <property type="entry name" value="PKS_mFAS_DH"/>
</dbReference>
<dbReference type="InterPro" id="IPR014031">
    <property type="entry name" value="Ketoacyl_synth_C"/>
</dbReference>
<dbReference type="InterPro" id="IPR009081">
    <property type="entry name" value="PP-bd_ACP"/>
</dbReference>
<dbReference type="InterPro" id="IPR049551">
    <property type="entry name" value="PKS_DH_C"/>
</dbReference>
<dbReference type="CDD" id="cd08953">
    <property type="entry name" value="KR_2_SDR_x"/>
    <property type="match status" value="4"/>
</dbReference>
<dbReference type="Pfam" id="PF16197">
    <property type="entry name" value="KAsynt_C_assoc"/>
    <property type="match status" value="1"/>
</dbReference>
<reference evidence="13 14" key="1">
    <citation type="submission" date="2021-12" db="EMBL/GenBank/DDBJ databases">
        <title>Discovery of the Pendulisporaceae a myxobacterial family with distinct sporulation behavior and unique specialized metabolism.</title>
        <authorList>
            <person name="Garcia R."/>
            <person name="Popoff A."/>
            <person name="Bader C.D."/>
            <person name="Loehr J."/>
            <person name="Walesch S."/>
            <person name="Walt C."/>
            <person name="Boldt J."/>
            <person name="Bunk B."/>
            <person name="Haeckl F.J.F.P.J."/>
            <person name="Gunesch A.P."/>
            <person name="Birkelbach J."/>
            <person name="Nuebel U."/>
            <person name="Pietschmann T."/>
            <person name="Bach T."/>
            <person name="Mueller R."/>
        </authorList>
    </citation>
    <scope>NUCLEOTIDE SEQUENCE [LARGE SCALE GENOMIC DNA]</scope>
    <source>
        <strain evidence="13 14">MSr12523</strain>
    </source>
</reference>
<dbReference type="Pfam" id="PF02801">
    <property type="entry name" value="Ketoacyl-synt_C"/>
    <property type="match status" value="3"/>
</dbReference>
<dbReference type="Pfam" id="PF00109">
    <property type="entry name" value="ketoacyl-synt"/>
    <property type="match status" value="3"/>
</dbReference>
<dbReference type="Pfam" id="PF22336">
    <property type="entry name" value="RhiE-like_linker"/>
    <property type="match status" value="1"/>
</dbReference>
<evidence type="ECO:0000256" key="6">
    <source>
        <dbReference type="ARBA" id="ARBA00022679"/>
    </source>
</evidence>
<protein>
    <submittedName>
        <fullName evidence="13">SDR family NAD(P)-dependent oxidoreductase</fullName>
    </submittedName>
</protein>
<dbReference type="SMART" id="SM00822">
    <property type="entry name" value="PKS_KR"/>
    <property type="match status" value="4"/>
</dbReference>
<evidence type="ECO:0000313" key="14">
    <source>
        <dbReference type="Proteomes" id="UP001379533"/>
    </source>
</evidence>
<proteinExistence type="predicted"/>
<feature type="domain" description="Ketosynthase family 3 (KS3)" evidence="11">
    <location>
        <begin position="2504"/>
        <end position="2933"/>
    </location>
</feature>
<feature type="active site" description="Proton acceptor; for dehydratase activity" evidence="9">
    <location>
        <position position="70"/>
    </location>
</feature>
<dbReference type="InterPro" id="IPR020806">
    <property type="entry name" value="PKS_PP-bd"/>
</dbReference>
<dbReference type="Gene3D" id="3.40.50.150">
    <property type="entry name" value="Vaccinia Virus protein VP39"/>
    <property type="match status" value="1"/>
</dbReference>
<dbReference type="PROSITE" id="PS50075">
    <property type="entry name" value="CARRIER"/>
    <property type="match status" value="3"/>
</dbReference>
<dbReference type="InterPro" id="IPR016039">
    <property type="entry name" value="Thiolase-like"/>
</dbReference>
<feature type="domain" description="PKS/mFAS DH" evidence="12">
    <location>
        <begin position="41"/>
        <end position="315"/>
    </location>
</feature>
<dbReference type="PROSITE" id="PS00012">
    <property type="entry name" value="PHOSPHOPANTETHEINE"/>
    <property type="match status" value="1"/>
</dbReference>
<evidence type="ECO:0000256" key="4">
    <source>
        <dbReference type="ARBA" id="ARBA00022490"/>
    </source>
</evidence>
<dbReference type="PANTHER" id="PTHR43775">
    <property type="entry name" value="FATTY ACID SYNTHASE"/>
    <property type="match status" value="1"/>
</dbReference>
<dbReference type="Pfam" id="PF21089">
    <property type="entry name" value="PKS_DH_N"/>
    <property type="match status" value="1"/>
</dbReference>
<dbReference type="PANTHER" id="PTHR43775:SF37">
    <property type="entry name" value="SI:DKEY-61P9.11"/>
    <property type="match status" value="1"/>
</dbReference>
<dbReference type="SMART" id="SM01294">
    <property type="entry name" value="PKS_PP_betabranch"/>
    <property type="match status" value="2"/>
</dbReference>
<dbReference type="InterPro" id="IPR054514">
    <property type="entry name" value="RhiE-like_linker"/>
</dbReference>
<dbReference type="SUPFAM" id="SSF53335">
    <property type="entry name" value="S-adenosyl-L-methionine-dependent methyltransferases"/>
    <property type="match status" value="1"/>
</dbReference>
<dbReference type="InterPro" id="IPR057326">
    <property type="entry name" value="KR_dom"/>
</dbReference>
<dbReference type="SUPFAM" id="SSF53901">
    <property type="entry name" value="Thiolase-like"/>
    <property type="match status" value="3"/>
</dbReference>
<dbReference type="SUPFAM" id="SSF47336">
    <property type="entry name" value="ACP-like"/>
    <property type="match status" value="3"/>
</dbReference>
<evidence type="ECO:0000259" key="12">
    <source>
        <dbReference type="PROSITE" id="PS52019"/>
    </source>
</evidence>
<dbReference type="Pfam" id="PF08659">
    <property type="entry name" value="KR"/>
    <property type="match status" value="4"/>
</dbReference>
<comment type="pathway">
    <text evidence="2">Antibiotic biosynthesis.</text>
</comment>
<evidence type="ECO:0000256" key="1">
    <source>
        <dbReference type="ARBA" id="ARBA00004496"/>
    </source>
</evidence>
<dbReference type="InterPro" id="IPR036736">
    <property type="entry name" value="ACP-like_sf"/>
</dbReference>
<dbReference type="SMART" id="SM00823">
    <property type="entry name" value="PKS_PP"/>
    <property type="match status" value="3"/>
</dbReference>
<comment type="subcellular location">
    <subcellularLocation>
        <location evidence="1">Cytoplasm</location>
    </subcellularLocation>
</comment>
<dbReference type="Pfam" id="PF08242">
    <property type="entry name" value="Methyltransf_12"/>
    <property type="match status" value="1"/>
</dbReference>
<dbReference type="Gene3D" id="1.10.1200.10">
    <property type="entry name" value="ACP-like"/>
    <property type="match status" value="3"/>
</dbReference>
<dbReference type="SMART" id="SM00825">
    <property type="entry name" value="PKS_KS"/>
    <property type="match status" value="3"/>
</dbReference>
<dbReference type="Pfam" id="PF00550">
    <property type="entry name" value="PP-binding"/>
    <property type="match status" value="3"/>
</dbReference>
<keyword evidence="14" id="KW-1185">Reference proteome</keyword>
<sequence length="4836" mass="526907">MTQLVEYLLKEMKAGRLSKADALHLLAQQRSPMSNGGHAGHPLAQRNTSSLDGQRFSSTLRGDSFFLSDHVVKGRKMLPAVCYLEMACAAVRASLEQRAGVALRDIRWLRPLVVSDVREVHIALHRQEGGDVAFEIYTDVVHAQGLARLTDSPALPPIDVAALRARCDRSIERARVYSAFQSIGLEYGPAHQGLTAVHVGTDTDGRRFVVARVELPVGVGSTRDQFALHPSVLDGALQASLGLVLDDGGLQPALPFALDALDVVDRTPALAWVIVRPREMGSVQRLDIDVCDEDGRVCVHLGGFASRVVSESETREELPARTMTLTPRWEAQPPAWTTAWPSAESSVLLVGDAPERFAPMEWWRQRHPRLHTLLAGPDASVETLSARIAAAGPIDHVIWLAPPSAMHSLADEAILEGQEAGVVALYRLVKSLLSLGYGERALGLSAITWQAQPVSQAERIDPTHASVHGLIGSLAKEYEGWKVRLVDLPSEVNPKEALAAETLRLPADPQGNAWAYRHGEWYRQQLVPCELEASKQPHYRHGGVYVVIGGAGGLGEVFSEHLIRQHQAHVVWVGRREENAEIRAKIAHLSKLGPAPTYIQADAADRDALDRAYRTVKVRHGAIHGVVHTAITLLDSRLAQMDEARFRASLSTKADISVRIAQVFAQERLDWVLFFSSTQSFSKVAWQSNYAAGCTFEDAFAHQLGHQWPCAVKVMNWSYWGSVGIVASEAYRARLAQFGVGSIEPDEGLPALERLLGASLSQVALINVIGPQALSAIGAVSDTMETLEGSAPSVIEQLPRSAKRTFAVDARAAETLRDLDRMLARLLLVQLRSVGLFTTAGRSNGAGRARPELPALYERWLEESARVLVEQGYASDAPAPDPEAVWSEWDAHKRVWAEEPGLRAQLNLVDVTLRALPAILTGQRPATDVLFPGSSLALVEGVYKHNAVVGYFNDVLADTVVEYIEARRRSDPNAKIRILEIGAGTGGTSEKVFRWLEPHARAVAEYAYTDISKAFLLHAQQSYGPTAPYLTYHLFDVEQPVRPQGLELGAYDLVIATNVLHATKRIRNTIRNAKAVLKRHGLLLLNEVADRSLFAHLTFGLLEGWWLYEDAALRIAGTPVLSPATWQHVLEEEGFQHVAFPARAAHGQGQQIVVAESDGMVRQARPARAAEEKRSDARPARVPSGRLRARTVAELTNVVSRTLGASVHELGENEPLPKFGLDSILVVSLTNELKKFFPELSSTVFFERQTIGALADYLGETDPSAAARWVGMAEEPAPAAPPAAAKAPRARPVVTRPKEIEPSSSIAIIGLSGRYPQAPTVAQFWENLRAGKSGISEIPRDRWDHSLYFDAEKGKPGKSYSKWGGFLDAIDRFDPLFFRISPAEAERLDPQERLFLEEAWASIEDAGYTPATLSGTRKVGVYVGVMNSTYLRHSSYWSIANRISYVCDFQGPSMAVDTACSSSLTAIHLAVEAIQSGACEVAIAGGVNLIVDPVQYTNLSAMNMLSSDDRCKAFGSSADGFVDGEGVGAIVLKPLHRAEADGDHIYGVIKGSLVNASGRTNGYTVPNPAAQRDLIEAVLRKSQVDPRAVSYIEAHGTGTELGDPIEIAGLTQAFASQTQDRQYCAIGSLKSNIGHLESAAGIAAVTKVLLQMRYRQLVPSLHAQTLNPHIDFERTPFKVQQHLEEWQGSPRIAGVSSFGAGGSNAHVILEEYDAPEAPASAVTREHPALIVLSAKTEDRLRAYAEQLLAVQHADGDLARVAYTLQVGREAMDHRLAFTASSMRELREKLRGYLDGQGAKGEIDDFYTGQVKQEKETLSLFAADEELREAVAKWIQRGKYGKLLELWSKGLQLDWRALYGDRMPRRISLPTYPFARERYWLEDRAGAPPADAPRPIEIAQPAQPAESAPADASMLFAEEWTPCELPDAASLSHASTLVVFLSDPVHQAAVSSAVRATVIFVSESESLEEALPRIAARHDRIDAIWYLWPLENADRVQDAAGVARLLQGLAAAGIQETTVLLAGAYGSAIERCHLESWIGYERSVKQVMPGIRLAVIHEPRGAWDSDVAARWVGRLVHEQQAAKLESALYLEGRRHTLRVQAIAAEAEPASPLRHGGTYLITGGLGGLGYLFAEHLAKRYAAHLILIGRSPIDAGKASQLEALHALGGEAMYIAADVADRERMREAVEQGNDRFGTIHGIIHAAGVESREGLLGKNLRSLEAVLSPKMAGTMVLHELSKEQRAGFVCHCSSSSAILGDFGSCDYAVANRFELAHAKYAADNAVAICWPLWAGGGMRLRDEAATQLYLRSSGQRALEAAEGLELFEQVLALHWTSGAHHALVMCGQEERVERMLGVGAETAQEFPQPERVARRRRPELHGLSIAQCISWEVQDMAAELLKLPRERLDVNENLSEFGFDSIALAEFAKRLSSRYTLDIAPSIFFSYGTLSKLAEHLASAHGDVMHRHYTEDAPEAARPKPTRPMPMKAPAPVSVPVEVAAMPTADGTPEPIAIVGMSGRFPDARSVDELWQILVSQKEAVREIPLERFDWRAVYQPQTADANFNAASPGKTNSKWLGALPGADEFDPAFFEISPKDAELMDPRQRLLLQESFTALEDAGYGNPQRSTHRIGMFVGAEQGDYQTLLVRSGVENSATANHDAILAARLSYFLNLRGPAMTLNTTCSSGLVALHQASLSLRAGECDAAIAAAVNLMLTPDTYIGMGQAGMLSPDGKCYAFDRRANGMVPGEAVVAIVLKRLSKAQADGDPIHAVIRGSGINYDGKTNGLTAPSGLAQAELLGDVYARANIDPRQIEYIVTHGTGTRLGDPIEIHALRDVFKDVEAREPFCALTSTKTNLGHTFAASGLASLVGLVQALRHETIPASLHCEQLSDYVDWSRGPFYVNRENRPWRRQSGKPRLGAVSAFGMSGTNAHVVLEGYDAPSMSAASPAPYFLLALSGKTDEALRQRARDLVDLLNDERRDWGPAGLAALSHTLLAYRRHYAHRCAWVATDRAQTVALLRKVAQGEKHPTLLHGKVSRDFTEQPMLREYANDLLGKLSAQQESERYSQMLAALGDLYCQGYALDWRALHAGHPPQRMALPGYPFARERHWVTSPSKAVVVERAELPSADVEEGIEPMLFSEEWQPSPLERAPAGPCSLVVLSSDRSRHAEWRGALERENAQAQIEFVPMPVGTNGAGLVPSLTESFRRIVERHGRIDAVWYLWALEGSTGVADHAPIVELIHGLAAAGIRNATVLLAAEGGSELDRCHVESWIGYERSIQRVLPDVRVAVIHDPSDMPNSAAVWARRLWNETHAEKAESALYIGEQRHALRVQPAQSTETDASPFRKGGTYLITGGSGGLGYLFAKHLAERYAAQLLLVGRAPSDAGKEAQIRELRALGGDAMYVAADVTDRDQMRAALEQGCERFGRLRGILHAAGVPSHEDVLHKSARQFEEVLAPKISGTLVLHELCADRALDFICHFSSASAVLGDVGSCDYAVGNRFELAHAKYVSKNGVAICWPLWADGGLRFGDAEATQLYLKSSGQAAVRGAEGVALFEQILARYWGGGANHALVMLGQKDRVHRMLGLAASPAPALPPIVIETSQPVTKRRPELLGLTLDECVLWELREIVSGMLKTAREKLDAHINLAEFGFDSIGLADLARRLSNRYSVDITPAIFFSHNNLSKLTEYLAASHTEAVRQCYGENEEPRRPVVKPVVNATTKPAPAPVVAPKTHRSEGPEPIAIIGMSGRFPGARTVDELWDVLVSGREAVQEIPLERFDWRGIYQAPNGSLGTKQTNSKWMGTVPGVDEFDPLFFEISPREAVSMDPRQRLLLQESYRALEDAGYGAAQIDRQKIGVFVGVEQGDYQTLLPDDEGTVGSSHEAILAARLSYFLNLRGPVMALNTACSSGLVAAHQACMSLAAGECDTAIAAGVNVIATPQSYIGMSQSGMLSPDGKCYAFDQRANGIVPGEAVVALVLKRLSQAQADGDLIFAVIRGSGINYDGKTNGITAPSGAAQADLIESVHRRAAVAPQNIEYIVTHGTGTRLGDPVEINALRDAFKGITSDEPFCALTSTKTNVGHTFAASGLVSLVNLVQALRHETIPASLHCEHRSDYIDWSQSPFFVNTRNKPWRKRSDRPRLGAVSSFGLSGTNAHMVVESYDAPLVSASTGAPYFVLTLSAKTEEALQQRARELAAVLKEQAWDAGALSSLSYTLLHHRQHFQHRCAVVVGDRAQAMAVLECAARGENHAALLRGKVAKEFVEQPALKRYVQSLLTALPGQTGDAQAYRESLTALADVYCQGYQLDAKGLYGDAPPPRVRVPTYPFARKRYWVQSVPKQQNGSSPKSAVANSALVGLHRLVPVWESVEISGPADQAFAGAGEGTLVVGGDAPAREAIRARYPHAVFSDIAPEDDASTLAERWGRMPAIRHIVWIAPAAPTTHDDALIAAQECGVLHGFRIIKALLASGHGDAPLAWTVVTHRTQAVHRSCDVEPSHAGIHGLLGSMAKEYPHWSIRLLDLQDGADWRASQWADVPADPRARCWAYRQGQWYRAQLVDARPTDATVPVYGHGNVYVVIGGAGHVGEAWTEWVIRHHQAKVIWLGRREKDAAIQSKIDRLAQFGSAPEYIAADASDRESLQRAYANIKRTHARIDGVVLSSIHLEPRSLAEMSEADFTAGLKAKVDVSVRAIQVFGEEPLQFVLFFSSLISFIKNPQQSAYAAACTFSDAFARSLVRRGRAEVKVVNWGFWDNPANDGLLEFQQSKQMGIGAITLDEAMPALDSLMNGPLDQMGIIKVTKPLLIEGMDPKSAVTVYPDRPSTNIGRMKARMARITESRSVR</sequence>
<keyword evidence="7" id="KW-0677">Repeat</keyword>
<dbReference type="Gene3D" id="3.40.47.10">
    <property type="match status" value="3"/>
</dbReference>
<feature type="region of interest" description="N-terminal hotdog fold" evidence="9">
    <location>
        <begin position="41"/>
        <end position="154"/>
    </location>
</feature>
<dbReference type="PROSITE" id="PS00606">
    <property type="entry name" value="KS3_1"/>
    <property type="match status" value="1"/>
</dbReference>
<dbReference type="InterPro" id="IPR042104">
    <property type="entry name" value="PKS_dehydratase_sf"/>
</dbReference>
<dbReference type="InterPro" id="IPR049552">
    <property type="entry name" value="PKS_DH_N"/>
</dbReference>
<organism evidence="13 14">
    <name type="scientific">Pendulispora brunnea</name>
    <dbReference type="NCBI Taxonomy" id="2905690"/>
    <lineage>
        <taxon>Bacteria</taxon>
        <taxon>Pseudomonadati</taxon>
        <taxon>Myxococcota</taxon>
        <taxon>Myxococcia</taxon>
        <taxon>Myxococcales</taxon>
        <taxon>Sorangiineae</taxon>
        <taxon>Pendulisporaceae</taxon>
        <taxon>Pendulispora</taxon>
    </lineage>
</organism>
<dbReference type="Gene3D" id="3.10.129.110">
    <property type="entry name" value="Polyketide synthase dehydratase"/>
    <property type="match status" value="1"/>
</dbReference>
<evidence type="ECO:0000259" key="11">
    <source>
        <dbReference type="PROSITE" id="PS52004"/>
    </source>
</evidence>
<evidence type="ECO:0000256" key="8">
    <source>
        <dbReference type="ARBA" id="ARBA00023268"/>
    </source>
</evidence>
<dbReference type="InterPro" id="IPR006162">
    <property type="entry name" value="Ppantetheine_attach_site"/>
</dbReference>
<evidence type="ECO:0000313" key="13">
    <source>
        <dbReference type="EMBL" id="WXA98503.1"/>
    </source>
</evidence>
<feature type="domain" description="Carrier" evidence="10">
    <location>
        <begin position="2382"/>
        <end position="2456"/>
    </location>
</feature>
<keyword evidence="3" id="KW-0596">Phosphopantetheine</keyword>
<dbReference type="InterPro" id="IPR020841">
    <property type="entry name" value="PKS_Beta-ketoAc_synthase_dom"/>
</dbReference>
<dbReference type="Pfam" id="PF22621">
    <property type="entry name" value="CurL-like_PKS_C"/>
    <property type="match status" value="1"/>
</dbReference>
<keyword evidence="4" id="KW-0963">Cytoplasm</keyword>
<dbReference type="InterPro" id="IPR013217">
    <property type="entry name" value="Methyltransf_12"/>
</dbReference>
<gene>
    <name evidence="13" type="ORF">LZC95_16890</name>
</gene>
<dbReference type="CDD" id="cd00833">
    <property type="entry name" value="PKS"/>
    <property type="match status" value="3"/>
</dbReference>
<dbReference type="SUPFAM" id="SSF51735">
    <property type="entry name" value="NAD(P)-binding Rossmann-fold domains"/>
    <property type="match status" value="6"/>
</dbReference>
<dbReference type="InterPro" id="IPR014030">
    <property type="entry name" value="Ketoacyl_synth_N"/>
</dbReference>
<evidence type="ECO:0000256" key="2">
    <source>
        <dbReference type="ARBA" id="ARBA00004792"/>
    </source>
</evidence>
<evidence type="ECO:0000259" key="10">
    <source>
        <dbReference type="PROSITE" id="PS50075"/>
    </source>
</evidence>
<feature type="domain" description="Carrier" evidence="10">
    <location>
        <begin position="3613"/>
        <end position="3690"/>
    </location>
</feature>
<dbReference type="Proteomes" id="UP001379533">
    <property type="component" value="Chromosome"/>
</dbReference>
<dbReference type="CDD" id="cd02440">
    <property type="entry name" value="AdoMet_MTases"/>
    <property type="match status" value="1"/>
</dbReference>
<dbReference type="Gene3D" id="3.40.50.720">
    <property type="entry name" value="NAD(P)-binding Rossmann-like Domain"/>
    <property type="match status" value="4"/>
</dbReference>
<evidence type="ECO:0000256" key="9">
    <source>
        <dbReference type="PROSITE-ProRule" id="PRU01363"/>
    </source>
</evidence>
<feature type="region of interest" description="C-terminal hotdog fold" evidence="9">
    <location>
        <begin position="168"/>
        <end position="315"/>
    </location>
</feature>
<dbReference type="EMBL" id="CP089982">
    <property type="protein sequence ID" value="WXA98503.1"/>
    <property type="molecule type" value="Genomic_DNA"/>
</dbReference>
<keyword evidence="5" id="KW-0597">Phosphoprotein</keyword>
<evidence type="ECO:0000256" key="7">
    <source>
        <dbReference type="ARBA" id="ARBA00022737"/>
    </source>
</evidence>
<feature type="domain" description="Ketosynthase family 3 (KS3)" evidence="11">
    <location>
        <begin position="3735"/>
        <end position="4157"/>
    </location>
</feature>
<dbReference type="InterPro" id="IPR020807">
    <property type="entry name" value="PKS_DH"/>
</dbReference>
<name>A0ABZ2KIJ1_9BACT</name>
<dbReference type="RefSeq" id="WP_394849112.1">
    <property type="nucleotide sequence ID" value="NZ_CP089982.1"/>
</dbReference>
<dbReference type="SMART" id="SM00826">
    <property type="entry name" value="PKS_DH"/>
    <property type="match status" value="1"/>
</dbReference>
<feature type="active site" description="Proton donor; for dehydratase activity" evidence="9">
    <location>
        <position position="234"/>
    </location>
</feature>
<evidence type="ECO:0000256" key="3">
    <source>
        <dbReference type="ARBA" id="ARBA00022450"/>
    </source>
</evidence>
<dbReference type="InterPro" id="IPR050091">
    <property type="entry name" value="PKS_NRPS_Biosynth_Enz"/>
</dbReference>
<dbReference type="PROSITE" id="PS52019">
    <property type="entry name" value="PKS_MFAS_DH"/>
    <property type="match status" value="1"/>
</dbReference>
<dbReference type="Pfam" id="PF14765">
    <property type="entry name" value="PS-DH"/>
    <property type="match status" value="1"/>
</dbReference>
<dbReference type="InterPro" id="IPR032821">
    <property type="entry name" value="PKS_assoc"/>
</dbReference>
<dbReference type="InterPro" id="IPR029063">
    <property type="entry name" value="SAM-dependent_MTases_sf"/>
</dbReference>